<dbReference type="NCBIfam" id="NF003952">
    <property type="entry name" value="PRK05450.1-5"/>
    <property type="match status" value="1"/>
</dbReference>
<evidence type="ECO:0000256" key="2">
    <source>
        <dbReference type="ARBA" id="ARBA00022679"/>
    </source>
</evidence>
<dbReference type="InterPro" id="IPR004528">
    <property type="entry name" value="KdsB"/>
</dbReference>
<proteinExistence type="inferred from homology"/>
<dbReference type="GO" id="GO:0016020">
    <property type="term" value="C:membrane"/>
    <property type="evidence" value="ECO:0007669"/>
    <property type="project" value="UniProtKB-SubCell"/>
</dbReference>
<dbReference type="Proteomes" id="UP000218172">
    <property type="component" value="Unassembled WGS sequence"/>
</dbReference>
<evidence type="ECO:0000256" key="1">
    <source>
        <dbReference type="ARBA" id="ARBA00004370"/>
    </source>
</evidence>
<dbReference type="EC" id="2.7.7.38" evidence="5"/>
<reference evidence="7" key="1">
    <citation type="submission" date="2017-08" db="EMBL/GenBank/DDBJ databases">
        <title>A dynamic microbial community with high functional redundancy inhabits the cold, oxic subseafloor aquifer.</title>
        <authorList>
            <person name="Tully B.J."/>
            <person name="Wheat C.G."/>
            <person name="Glazer B.T."/>
            <person name="Huber J.A."/>
        </authorList>
    </citation>
    <scope>NUCLEOTIDE SEQUENCE [LARGE SCALE GENOMIC DNA]</scope>
</reference>
<dbReference type="NCBIfam" id="NF003950">
    <property type="entry name" value="PRK05450.1-3"/>
    <property type="match status" value="1"/>
</dbReference>
<dbReference type="PANTHER" id="PTHR42866:SF2">
    <property type="entry name" value="3-DEOXY-MANNO-OCTULOSONATE CYTIDYLYLTRANSFERASE, MITOCHONDRIAL"/>
    <property type="match status" value="1"/>
</dbReference>
<dbReference type="PANTHER" id="PTHR42866">
    <property type="entry name" value="3-DEOXY-MANNO-OCTULOSONATE CYTIDYLYLTRANSFERASE"/>
    <property type="match status" value="1"/>
</dbReference>
<dbReference type="InterPro" id="IPR029044">
    <property type="entry name" value="Nucleotide-diphossugar_trans"/>
</dbReference>
<keyword evidence="4 5" id="KW-0448">Lipopolysaccharide biosynthesis</keyword>
<accession>A0A2A4MEU7</accession>
<comment type="pathway">
    <text evidence="5">Nucleotide-sugar biosynthesis; CMP-3-deoxy-D-manno-octulosonate biosynthesis; CMP-3-deoxy-D-manno-octulosonate from 3-deoxy-D-manno-octulosonate and CTP: step 1/1.</text>
</comment>
<comment type="caution">
    <text evidence="6">The sequence shown here is derived from an EMBL/GenBank/DDBJ whole genome shotgun (WGS) entry which is preliminary data.</text>
</comment>
<organism evidence="6 7">
    <name type="scientific">SAR86 cluster bacterium</name>
    <dbReference type="NCBI Taxonomy" id="2030880"/>
    <lineage>
        <taxon>Bacteria</taxon>
        <taxon>Pseudomonadati</taxon>
        <taxon>Pseudomonadota</taxon>
        <taxon>Gammaproteobacteria</taxon>
        <taxon>SAR86 cluster</taxon>
    </lineage>
</organism>
<dbReference type="GO" id="GO:0005829">
    <property type="term" value="C:cytosol"/>
    <property type="evidence" value="ECO:0007669"/>
    <property type="project" value="TreeGrafter"/>
</dbReference>
<comment type="subcellular location">
    <subcellularLocation>
        <location evidence="5">Cytoplasm</location>
    </subcellularLocation>
    <subcellularLocation>
        <location evidence="1">Membrane</location>
    </subcellularLocation>
</comment>
<dbReference type="AlphaFoldDB" id="A0A2A4MEU7"/>
<comment type="catalytic activity">
    <reaction evidence="5">
        <text>3-deoxy-alpha-D-manno-oct-2-ulosonate + CTP = CMP-3-deoxy-beta-D-manno-octulosonate + diphosphate</text>
        <dbReference type="Rhea" id="RHEA:23448"/>
        <dbReference type="ChEBI" id="CHEBI:33019"/>
        <dbReference type="ChEBI" id="CHEBI:37563"/>
        <dbReference type="ChEBI" id="CHEBI:85986"/>
        <dbReference type="ChEBI" id="CHEBI:85987"/>
        <dbReference type="EC" id="2.7.7.38"/>
    </reaction>
</comment>
<dbReference type="GO" id="GO:0009103">
    <property type="term" value="P:lipopolysaccharide biosynthetic process"/>
    <property type="evidence" value="ECO:0007669"/>
    <property type="project" value="UniProtKB-UniRule"/>
</dbReference>
<dbReference type="NCBIfam" id="NF009905">
    <property type="entry name" value="PRK13368.1"/>
    <property type="match status" value="1"/>
</dbReference>
<dbReference type="CDD" id="cd02517">
    <property type="entry name" value="CMP-KDO-Synthetase"/>
    <property type="match status" value="1"/>
</dbReference>
<dbReference type="InterPro" id="IPR003329">
    <property type="entry name" value="Cytidylyl_trans"/>
</dbReference>
<dbReference type="Gene3D" id="3.90.550.10">
    <property type="entry name" value="Spore Coat Polysaccharide Biosynthesis Protein SpsA, Chain A"/>
    <property type="match status" value="1"/>
</dbReference>
<dbReference type="EMBL" id="NVQR01000169">
    <property type="protein sequence ID" value="PCH58257.1"/>
    <property type="molecule type" value="Genomic_DNA"/>
</dbReference>
<keyword evidence="5" id="KW-0963">Cytoplasm</keyword>
<comment type="similarity">
    <text evidence="5">Belongs to the KdsB family.</text>
</comment>
<evidence type="ECO:0000256" key="3">
    <source>
        <dbReference type="ARBA" id="ARBA00022695"/>
    </source>
</evidence>
<dbReference type="HAMAP" id="MF_00057">
    <property type="entry name" value="KdsB"/>
    <property type="match status" value="1"/>
</dbReference>
<name>A0A2A4MEU7_9GAMM</name>
<dbReference type="FunFam" id="3.90.550.10:FF:000011">
    <property type="entry name" value="3-deoxy-manno-octulosonate cytidylyltransferase"/>
    <property type="match status" value="1"/>
</dbReference>
<evidence type="ECO:0000256" key="4">
    <source>
        <dbReference type="ARBA" id="ARBA00022985"/>
    </source>
</evidence>
<keyword evidence="2 5" id="KW-0808">Transferase</keyword>
<protein>
    <recommendedName>
        <fullName evidence="5">3-deoxy-manno-octulosonate cytidylyltransferase</fullName>
        <ecNumber evidence="5">2.7.7.38</ecNumber>
    </recommendedName>
    <alternativeName>
        <fullName evidence="5">CMP-2-keto-3-deoxyoctulosonic acid synthase</fullName>
        <shortName evidence="5">CKS</shortName>
        <shortName evidence="5">CMP-KDO synthase</shortName>
    </alternativeName>
</protein>
<evidence type="ECO:0000313" key="6">
    <source>
        <dbReference type="EMBL" id="PCH58257.1"/>
    </source>
</evidence>
<evidence type="ECO:0000313" key="7">
    <source>
        <dbReference type="Proteomes" id="UP000218172"/>
    </source>
</evidence>
<dbReference type="SUPFAM" id="SSF53448">
    <property type="entry name" value="Nucleotide-diphospho-sugar transferases"/>
    <property type="match status" value="1"/>
</dbReference>
<dbReference type="GO" id="GO:0008690">
    <property type="term" value="F:3-deoxy-manno-octulosonate cytidylyltransferase activity"/>
    <property type="evidence" value="ECO:0007669"/>
    <property type="project" value="UniProtKB-UniRule"/>
</dbReference>
<dbReference type="NCBIfam" id="TIGR00466">
    <property type="entry name" value="kdsB"/>
    <property type="match status" value="1"/>
</dbReference>
<dbReference type="UniPathway" id="UPA00358">
    <property type="reaction ID" value="UER00476"/>
</dbReference>
<gene>
    <name evidence="5" type="primary">kdsB</name>
    <name evidence="6" type="ORF">COC19_08660</name>
</gene>
<dbReference type="Pfam" id="PF02348">
    <property type="entry name" value="CTP_transf_3"/>
    <property type="match status" value="1"/>
</dbReference>
<keyword evidence="3 5" id="KW-0548">Nucleotidyltransferase</keyword>
<comment type="function">
    <text evidence="5">Activates KDO (a required 8-carbon sugar) for incorporation into bacterial lipopolysaccharide in Gram-negative bacteria.</text>
</comment>
<evidence type="ECO:0000256" key="5">
    <source>
        <dbReference type="HAMAP-Rule" id="MF_00057"/>
    </source>
</evidence>
<sequence length="243" mass="26914">MSFTVVIPARFASTRLPGKPLLDIGGKPMLQHVYERACKSEAKQVFIATDDRRIFEAAQNFGAKVCMTRDSHVSGTDRIQEVASQLGLAEHEVVVNVQGDEPLIPVAAINQVAENLIKNPRAGISSLCEAIQSQDEIDDSNAVKVVLDNENCALYFSRASIPWHSSALAQNALRHIGIYAYRVSILNQFVRWAPTQLEVQEKLEQLRALVNGVKIHMDISKERIPAGVDTEKDLEAVRLFLAK</sequence>
<dbReference type="GO" id="GO:0033468">
    <property type="term" value="P:CMP-keto-3-deoxy-D-manno-octulosonic acid biosynthetic process"/>
    <property type="evidence" value="ECO:0007669"/>
    <property type="project" value="UniProtKB-UniRule"/>
</dbReference>